<dbReference type="InterPro" id="IPR025714">
    <property type="entry name" value="Methyltranfer_dom"/>
</dbReference>
<evidence type="ECO:0000313" key="3">
    <source>
        <dbReference type="EMBL" id="CAB9497487.1"/>
    </source>
</evidence>
<feature type="region of interest" description="Disordered" evidence="1">
    <location>
        <begin position="1"/>
        <end position="26"/>
    </location>
</feature>
<protein>
    <submittedName>
        <fullName evidence="3">Pfam:DUF672</fullName>
    </submittedName>
</protein>
<dbReference type="PANTHER" id="PTHR32026:SF27">
    <property type="entry name" value="METHYLTRANSFERASE FKBM DOMAIN-CONTAINING PROTEIN-RELATED"/>
    <property type="match status" value="1"/>
</dbReference>
<dbReference type="PANTHER" id="PTHR32026">
    <property type="entry name" value="METHYLTRANSFERASE-LIKE PROTEIN 24"/>
    <property type="match status" value="1"/>
</dbReference>
<name>A0A9N8H2K7_9STRA</name>
<dbReference type="InterPro" id="IPR026913">
    <property type="entry name" value="METTL24"/>
</dbReference>
<gene>
    <name evidence="3" type="ORF">SEMRO_20_G014350.1</name>
</gene>
<feature type="domain" description="Methyltransferase" evidence="2">
    <location>
        <begin position="91"/>
        <end position="393"/>
    </location>
</feature>
<dbReference type="AlphaFoldDB" id="A0A9N8H2K7"/>
<reference evidence="3" key="1">
    <citation type="submission" date="2020-06" db="EMBL/GenBank/DDBJ databases">
        <authorList>
            <consortium name="Plant Systems Biology data submission"/>
        </authorList>
    </citation>
    <scope>NUCLEOTIDE SEQUENCE</scope>
    <source>
        <strain evidence="3">D6</strain>
    </source>
</reference>
<evidence type="ECO:0000313" key="4">
    <source>
        <dbReference type="Proteomes" id="UP001153069"/>
    </source>
</evidence>
<comment type="caution">
    <text evidence="3">The sequence shown here is derived from an EMBL/GenBank/DDBJ whole genome shotgun (WGS) entry which is preliminary data.</text>
</comment>
<evidence type="ECO:0000259" key="2">
    <source>
        <dbReference type="Pfam" id="PF13383"/>
    </source>
</evidence>
<accession>A0A9N8H2K7</accession>
<dbReference type="EMBL" id="CAICTM010000020">
    <property type="protein sequence ID" value="CAB9497487.1"/>
    <property type="molecule type" value="Genomic_DNA"/>
</dbReference>
<evidence type="ECO:0000256" key="1">
    <source>
        <dbReference type="SAM" id="MobiDB-lite"/>
    </source>
</evidence>
<proteinExistence type="predicted"/>
<sequence length="406" mass="46261">MVKLLPPKGTRDSFSKTAGSSARKATGIRGMAQPARMVLLAVFSALATTQLLPRDCAFLPFELSDHPFRRRSLANNDQSAPSSQNGDDFKLASYQSYGFFDDIPSKDWKLYQQRFQTHKDHVDDSRPNPSLRALPAIFYMNNYDPVFTCPHPRRLGGVGDGPKWTCDPNRLERVARERQEKTQNGAQSGDSQQQTNCLIYSIGSAGKYEWEVALARFFMKEGQETLQTTCEIHVFDYSKDYTIPGHAEVLNIHFHQWGLKSSYDDSLPKAFKMREPALRRLFTLPEMMAKLGHTHHTIDILKVDCEFCEWFTYRDWLKPDLNIRQLLIETHNLPTSLPDPQQNKGGRFFPVSTDVAPSQFFDDIENAGFAMYSKEPNIHPQAQGNGVEFAYVKLHPDFFEAKGGNH</sequence>
<dbReference type="Pfam" id="PF13383">
    <property type="entry name" value="Methyltransf_22"/>
    <property type="match status" value="1"/>
</dbReference>
<dbReference type="Proteomes" id="UP001153069">
    <property type="component" value="Unassembled WGS sequence"/>
</dbReference>
<keyword evidence="4" id="KW-1185">Reference proteome</keyword>
<organism evidence="3 4">
    <name type="scientific">Seminavis robusta</name>
    <dbReference type="NCBI Taxonomy" id="568900"/>
    <lineage>
        <taxon>Eukaryota</taxon>
        <taxon>Sar</taxon>
        <taxon>Stramenopiles</taxon>
        <taxon>Ochrophyta</taxon>
        <taxon>Bacillariophyta</taxon>
        <taxon>Bacillariophyceae</taxon>
        <taxon>Bacillariophycidae</taxon>
        <taxon>Naviculales</taxon>
        <taxon>Naviculaceae</taxon>
        <taxon>Seminavis</taxon>
    </lineage>
</organism>
<dbReference type="OrthoDB" id="38237at2759"/>